<evidence type="ECO:0000313" key="2">
    <source>
        <dbReference type="Proteomes" id="UP001596509"/>
    </source>
</evidence>
<keyword evidence="2" id="KW-1185">Reference proteome</keyword>
<accession>A0ABW2MCF9</accession>
<dbReference type="EMBL" id="JBHTCK010000003">
    <property type="protein sequence ID" value="MFC7351580.1"/>
    <property type="molecule type" value="Genomic_DNA"/>
</dbReference>
<gene>
    <name evidence="1" type="ORF">ACFQW9_13105</name>
</gene>
<sequence>MRRLDRRIRLHDADDRTADWMAKARTPATRTRVRRRSRAETIGVVATTPRRTS</sequence>
<dbReference type="Proteomes" id="UP001596509">
    <property type="component" value="Unassembled WGS sequence"/>
</dbReference>
<reference evidence="2" key="1">
    <citation type="journal article" date="2019" name="Int. J. Syst. Evol. Microbiol.">
        <title>The Global Catalogue of Microorganisms (GCM) 10K type strain sequencing project: providing services to taxonomists for standard genome sequencing and annotation.</title>
        <authorList>
            <consortium name="The Broad Institute Genomics Platform"/>
            <consortium name="The Broad Institute Genome Sequencing Center for Infectious Disease"/>
            <person name="Wu L."/>
            <person name="Ma J."/>
        </authorList>
    </citation>
    <scope>NUCLEOTIDE SEQUENCE [LARGE SCALE GENOMIC DNA]</scope>
    <source>
        <strain evidence="2">ICMP 19430</strain>
    </source>
</reference>
<comment type="caution">
    <text evidence="1">The sequence shown here is derived from an EMBL/GenBank/DDBJ whole genome shotgun (WGS) entry which is preliminary data.</text>
</comment>
<name>A0ABW2MCF9_9ACTN</name>
<protein>
    <submittedName>
        <fullName evidence="1">Uncharacterized protein</fullName>
    </submittedName>
</protein>
<organism evidence="1 2">
    <name type="scientific">Streptomyces caviscabies</name>
    <dbReference type="NCBI Taxonomy" id="90079"/>
    <lineage>
        <taxon>Bacteria</taxon>
        <taxon>Bacillati</taxon>
        <taxon>Actinomycetota</taxon>
        <taxon>Actinomycetes</taxon>
        <taxon>Kitasatosporales</taxon>
        <taxon>Streptomycetaceae</taxon>
        <taxon>Streptomyces</taxon>
    </lineage>
</organism>
<evidence type="ECO:0000313" key="1">
    <source>
        <dbReference type="EMBL" id="MFC7351580.1"/>
    </source>
</evidence>
<proteinExistence type="predicted"/>
<dbReference type="RefSeq" id="WP_319285378.1">
    <property type="nucleotide sequence ID" value="NZ_JBHTCK010000003.1"/>
</dbReference>